<comment type="caution">
    <text evidence="2">The sequence shown here is derived from an EMBL/GenBank/DDBJ whole genome shotgun (WGS) entry which is preliminary data.</text>
</comment>
<organism evidence="2 3">
    <name type="scientific">Daphnia magna</name>
    <dbReference type="NCBI Taxonomy" id="35525"/>
    <lineage>
        <taxon>Eukaryota</taxon>
        <taxon>Metazoa</taxon>
        <taxon>Ecdysozoa</taxon>
        <taxon>Arthropoda</taxon>
        <taxon>Crustacea</taxon>
        <taxon>Branchiopoda</taxon>
        <taxon>Diplostraca</taxon>
        <taxon>Cladocera</taxon>
        <taxon>Anomopoda</taxon>
        <taxon>Daphniidae</taxon>
        <taxon>Daphnia</taxon>
    </lineage>
</organism>
<name>A0ABR0ADE3_9CRUS</name>
<reference evidence="2 3" key="1">
    <citation type="journal article" date="2023" name="Nucleic Acids Res.">
        <title>The hologenome of Daphnia magna reveals possible DNA methylation and microbiome-mediated evolution of the host genome.</title>
        <authorList>
            <person name="Chaturvedi A."/>
            <person name="Li X."/>
            <person name="Dhandapani V."/>
            <person name="Marshall H."/>
            <person name="Kissane S."/>
            <person name="Cuenca-Cambronero M."/>
            <person name="Asole G."/>
            <person name="Calvet F."/>
            <person name="Ruiz-Romero M."/>
            <person name="Marangio P."/>
            <person name="Guigo R."/>
            <person name="Rago D."/>
            <person name="Mirbahai L."/>
            <person name="Eastwood N."/>
            <person name="Colbourne J.K."/>
            <person name="Zhou J."/>
            <person name="Mallon E."/>
            <person name="Orsini L."/>
        </authorList>
    </citation>
    <scope>NUCLEOTIDE SEQUENCE [LARGE SCALE GENOMIC DNA]</scope>
    <source>
        <strain evidence="2">LRV0_1</strain>
    </source>
</reference>
<dbReference type="EMBL" id="JAOYFB010000037">
    <property type="protein sequence ID" value="KAK4023023.1"/>
    <property type="molecule type" value="Genomic_DNA"/>
</dbReference>
<gene>
    <name evidence="2" type="ORF">OUZ56_008461</name>
</gene>
<evidence type="ECO:0000313" key="2">
    <source>
        <dbReference type="EMBL" id="KAK4023023.1"/>
    </source>
</evidence>
<evidence type="ECO:0000313" key="3">
    <source>
        <dbReference type="Proteomes" id="UP001234178"/>
    </source>
</evidence>
<protein>
    <submittedName>
        <fullName evidence="2">Uncharacterized protein</fullName>
    </submittedName>
</protein>
<feature type="compositionally biased region" description="Polar residues" evidence="1">
    <location>
        <begin position="49"/>
        <end position="58"/>
    </location>
</feature>
<proteinExistence type="predicted"/>
<feature type="region of interest" description="Disordered" evidence="1">
    <location>
        <begin position="35"/>
        <end position="71"/>
    </location>
</feature>
<keyword evidence="3" id="KW-1185">Reference proteome</keyword>
<accession>A0ABR0ADE3</accession>
<evidence type="ECO:0000256" key="1">
    <source>
        <dbReference type="SAM" id="MobiDB-lite"/>
    </source>
</evidence>
<dbReference type="Proteomes" id="UP001234178">
    <property type="component" value="Unassembled WGS sequence"/>
</dbReference>
<sequence>MGSSARSIKLRTPGPVSGPSYFLPVALQPCNGRTNIPPASPFNNVPLRKSSQTCSDASAHQHFPRFNSLST</sequence>